<dbReference type="Gene3D" id="3.40.390.10">
    <property type="entry name" value="Collagenase (Catalytic Domain)"/>
    <property type="match status" value="1"/>
</dbReference>
<reference evidence="1 2" key="1">
    <citation type="submission" date="2016-10" db="EMBL/GenBank/DDBJ databases">
        <title>Lutibacter sp. LPB0138, isolated from marine gastropod.</title>
        <authorList>
            <person name="Kim E."/>
            <person name="Yi H."/>
        </authorList>
    </citation>
    <scope>NUCLEOTIDE SEQUENCE [LARGE SCALE GENOMIC DNA]</scope>
    <source>
        <strain evidence="1 2">LPB0138</strain>
    </source>
</reference>
<dbReference type="CDD" id="cd20170">
    <property type="entry name" value="Peptidase_M90-like"/>
    <property type="match status" value="1"/>
</dbReference>
<dbReference type="PANTHER" id="PTHR30164">
    <property type="entry name" value="MTFA PEPTIDASE"/>
    <property type="match status" value="1"/>
</dbReference>
<protein>
    <recommendedName>
        <fullName evidence="3">DgsA anti-repressor MtfA</fullName>
    </recommendedName>
</protein>
<dbReference type="PANTHER" id="PTHR30164:SF2">
    <property type="entry name" value="PROTEIN MTFA"/>
    <property type="match status" value="1"/>
</dbReference>
<evidence type="ECO:0000313" key="2">
    <source>
        <dbReference type="Proteomes" id="UP000176050"/>
    </source>
</evidence>
<dbReference type="GO" id="GO:0004177">
    <property type="term" value="F:aminopeptidase activity"/>
    <property type="evidence" value="ECO:0007669"/>
    <property type="project" value="TreeGrafter"/>
</dbReference>
<gene>
    <name evidence="1" type="ORF">LPB138_13465</name>
</gene>
<dbReference type="AlphaFoldDB" id="A0A1D8PAP5"/>
<dbReference type="SUPFAM" id="SSF55486">
    <property type="entry name" value="Metalloproteases ('zincins'), catalytic domain"/>
    <property type="match status" value="1"/>
</dbReference>
<dbReference type="GO" id="GO:0008237">
    <property type="term" value="F:metallopeptidase activity"/>
    <property type="evidence" value="ECO:0007669"/>
    <property type="project" value="InterPro"/>
</dbReference>
<dbReference type="InterPro" id="IPR042252">
    <property type="entry name" value="MtfA_N"/>
</dbReference>
<dbReference type="GO" id="GO:0005829">
    <property type="term" value="C:cytosol"/>
    <property type="evidence" value="ECO:0007669"/>
    <property type="project" value="TreeGrafter"/>
</dbReference>
<sequence>MSAYEQLIISDKISFYNNLSEKNKKYFDHRVIRFIDNHNFVSREGVKITKEIKLLVAATAVKLTFGYRRFLFSRINTIIIYPNNYFSNITQQYHKGETNPKYRTIALSWEDFKEGLKIENDNLDLGIHEFTHALHFSFLSERSFSASHFKESYKKLLLFLEDKEEQKKLIETGYLREYAYENQYEFLAVLVEHFFESPTKFQNYHPEIYSHVRQILNWKLKH</sequence>
<dbReference type="InterPro" id="IPR024079">
    <property type="entry name" value="MetalloPept_cat_dom_sf"/>
</dbReference>
<dbReference type="Gene3D" id="1.10.472.150">
    <property type="entry name" value="Glucose-regulated metallo-peptidase M90, N-terminal domain"/>
    <property type="match status" value="1"/>
</dbReference>
<keyword evidence="2" id="KW-1185">Reference proteome</keyword>
<dbReference type="KEGG" id="lul:LPB138_13465"/>
<evidence type="ECO:0000313" key="1">
    <source>
        <dbReference type="EMBL" id="AOW21626.1"/>
    </source>
</evidence>
<proteinExistence type="predicted"/>
<dbReference type="Proteomes" id="UP000176050">
    <property type="component" value="Chromosome"/>
</dbReference>
<dbReference type="Pfam" id="PF06167">
    <property type="entry name" value="Peptidase_M90"/>
    <property type="match status" value="1"/>
</dbReference>
<dbReference type="InterPro" id="IPR010384">
    <property type="entry name" value="MtfA_fam"/>
</dbReference>
<organism evidence="1 2">
    <name type="scientific">Urechidicola croceus</name>
    <dbReference type="NCBI Taxonomy" id="1850246"/>
    <lineage>
        <taxon>Bacteria</taxon>
        <taxon>Pseudomonadati</taxon>
        <taxon>Bacteroidota</taxon>
        <taxon>Flavobacteriia</taxon>
        <taxon>Flavobacteriales</taxon>
        <taxon>Flavobacteriaceae</taxon>
        <taxon>Urechidicola</taxon>
    </lineage>
</organism>
<dbReference type="EMBL" id="CP017478">
    <property type="protein sequence ID" value="AOW21626.1"/>
    <property type="molecule type" value="Genomic_DNA"/>
</dbReference>
<evidence type="ECO:0008006" key="3">
    <source>
        <dbReference type="Google" id="ProtNLM"/>
    </source>
</evidence>
<accession>A0A1D8PAP5</accession>
<name>A0A1D8PAP5_9FLAO</name>
<dbReference type="RefSeq" id="WP_070237786.1">
    <property type="nucleotide sequence ID" value="NZ_CP017478.1"/>
</dbReference>